<name>A0A1F7YX83_9BACT</name>
<dbReference type="GO" id="GO:0042781">
    <property type="term" value="F:3'-tRNA processing endoribonuclease activity"/>
    <property type="evidence" value="ECO:0007669"/>
    <property type="project" value="TreeGrafter"/>
</dbReference>
<evidence type="ECO:0000256" key="6">
    <source>
        <dbReference type="HAMAP-Rule" id="MF_00227"/>
    </source>
</evidence>
<evidence type="ECO:0000256" key="1">
    <source>
        <dbReference type="ARBA" id="ARBA00022694"/>
    </source>
</evidence>
<evidence type="ECO:0000256" key="2">
    <source>
        <dbReference type="ARBA" id="ARBA00022722"/>
    </source>
</evidence>
<evidence type="ECO:0000256" key="4">
    <source>
        <dbReference type="ARBA" id="ARBA00022801"/>
    </source>
</evidence>
<dbReference type="AlphaFoldDB" id="A0A1F7YX83"/>
<keyword evidence="2 6" id="KW-0540">Nuclease</keyword>
<comment type="subunit">
    <text evidence="6">Consists of a catalytic RNA component (M1 or rnpB) and a protein subunit.</text>
</comment>
<dbReference type="SUPFAM" id="SSF54211">
    <property type="entry name" value="Ribosomal protein S5 domain 2-like"/>
    <property type="match status" value="1"/>
</dbReference>
<dbReference type="PANTHER" id="PTHR33992:SF1">
    <property type="entry name" value="RIBONUCLEASE P PROTEIN COMPONENT"/>
    <property type="match status" value="1"/>
</dbReference>
<comment type="similarity">
    <text evidence="6">Belongs to the RnpA family.</text>
</comment>
<comment type="catalytic activity">
    <reaction evidence="6">
        <text>Endonucleolytic cleavage of RNA, removing 5'-extranucleotides from tRNA precursor.</text>
        <dbReference type="EC" id="3.1.26.5"/>
    </reaction>
</comment>
<dbReference type="InterPro" id="IPR014721">
    <property type="entry name" value="Ribsml_uS5_D2-typ_fold_subgr"/>
</dbReference>
<dbReference type="InterPro" id="IPR020568">
    <property type="entry name" value="Ribosomal_Su5_D2-typ_SF"/>
</dbReference>
<dbReference type="EMBL" id="MGGP01000020">
    <property type="protein sequence ID" value="OGM31840.1"/>
    <property type="molecule type" value="Genomic_DNA"/>
</dbReference>
<evidence type="ECO:0000313" key="8">
    <source>
        <dbReference type="EMBL" id="OGM31840.1"/>
    </source>
</evidence>
<dbReference type="EC" id="3.1.26.5" evidence="6 7"/>
<keyword evidence="5 6" id="KW-0694">RNA-binding</keyword>
<evidence type="ECO:0000256" key="5">
    <source>
        <dbReference type="ARBA" id="ARBA00022884"/>
    </source>
</evidence>
<keyword evidence="1 6" id="KW-0819">tRNA processing</keyword>
<accession>A0A1F7YX83</accession>
<dbReference type="GO" id="GO:0000049">
    <property type="term" value="F:tRNA binding"/>
    <property type="evidence" value="ECO:0007669"/>
    <property type="project" value="UniProtKB-UniRule"/>
</dbReference>
<dbReference type="GO" id="GO:0001682">
    <property type="term" value="P:tRNA 5'-leader removal"/>
    <property type="evidence" value="ECO:0007669"/>
    <property type="project" value="UniProtKB-UniRule"/>
</dbReference>
<dbReference type="GO" id="GO:0030677">
    <property type="term" value="C:ribonuclease P complex"/>
    <property type="evidence" value="ECO:0007669"/>
    <property type="project" value="TreeGrafter"/>
</dbReference>
<keyword evidence="4 6" id="KW-0378">Hydrolase</keyword>
<organism evidence="8 9">
    <name type="scientific">Candidatus Woesebacteria bacterium RIFCSPHIGHO2_01_FULL_44_21</name>
    <dbReference type="NCBI Taxonomy" id="1802503"/>
    <lineage>
        <taxon>Bacteria</taxon>
        <taxon>Candidatus Woeseibacteriota</taxon>
    </lineage>
</organism>
<comment type="function">
    <text evidence="6">RNaseP catalyzes the removal of the 5'-leader sequence from pre-tRNA to produce the mature 5'-terminus. It can also cleave other RNA substrates such as 4.5S RNA. The protein component plays an auxiliary but essential role in vivo by binding to the 5'-leader sequence and broadening the substrate specificity of the ribozyme.</text>
</comment>
<evidence type="ECO:0000256" key="7">
    <source>
        <dbReference type="NCBIfam" id="TIGR00188"/>
    </source>
</evidence>
<reference evidence="8 9" key="1">
    <citation type="journal article" date="2016" name="Nat. Commun.">
        <title>Thousands of microbial genomes shed light on interconnected biogeochemical processes in an aquifer system.</title>
        <authorList>
            <person name="Anantharaman K."/>
            <person name="Brown C.T."/>
            <person name="Hug L.A."/>
            <person name="Sharon I."/>
            <person name="Castelle C.J."/>
            <person name="Probst A.J."/>
            <person name="Thomas B.C."/>
            <person name="Singh A."/>
            <person name="Wilkins M.J."/>
            <person name="Karaoz U."/>
            <person name="Brodie E.L."/>
            <person name="Williams K.H."/>
            <person name="Hubbard S.S."/>
            <person name="Banfield J.F."/>
        </authorList>
    </citation>
    <scope>NUCLEOTIDE SEQUENCE [LARGE SCALE GENOMIC DNA]</scope>
</reference>
<dbReference type="NCBIfam" id="TIGR00188">
    <property type="entry name" value="rnpA"/>
    <property type="match status" value="1"/>
</dbReference>
<dbReference type="Proteomes" id="UP000178870">
    <property type="component" value="Unassembled WGS sequence"/>
</dbReference>
<dbReference type="PANTHER" id="PTHR33992">
    <property type="entry name" value="RIBONUCLEASE P PROTEIN COMPONENT"/>
    <property type="match status" value="1"/>
</dbReference>
<dbReference type="GO" id="GO:0004526">
    <property type="term" value="F:ribonuclease P activity"/>
    <property type="evidence" value="ECO:0007669"/>
    <property type="project" value="UniProtKB-UniRule"/>
</dbReference>
<gene>
    <name evidence="6" type="primary">rnpA</name>
    <name evidence="8" type="ORF">A2803_00975</name>
</gene>
<protein>
    <recommendedName>
        <fullName evidence="6 7">Ribonuclease P protein component</fullName>
        <shortName evidence="6">RNase P protein</shortName>
        <shortName evidence="6">RNaseP protein</shortName>
        <ecNumber evidence="6 7">3.1.26.5</ecNumber>
    </recommendedName>
    <alternativeName>
        <fullName evidence="6">Protein C5</fullName>
    </alternativeName>
</protein>
<evidence type="ECO:0000256" key="3">
    <source>
        <dbReference type="ARBA" id="ARBA00022759"/>
    </source>
</evidence>
<dbReference type="InterPro" id="IPR000100">
    <property type="entry name" value="RNase_P"/>
</dbReference>
<proteinExistence type="inferred from homology"/>
<dbReference type="HAMAP" id="MF_00227">
    <property type="entry name" value="RNase_P"/>
    <property type="match status" value="1"/>
</dbReference>
<evidence type="ECO:0000313" key="9">
    <source>
        <dbReference type="Proteomes" id="UP000178870"/>
    </source>
</evidence>
<sequence>MLYFSKWPPKELTNQAKPGEKEDWDLGLRWRPKVAVKCFKGDGPEDAEFFLSEMFSLDNRLKKDEDFKRVKAKGRVVQGSSFALALHYRGDSDPSRFGFVITKSAVKNASKRNMIKRALSESLRQNIAYVKDGYDGVFLVKPAGATKYMAELMLEVKLVAEKAKLFK</sequence>
<dbReference type="Pfam" id="PF00825">
    <property type="entry name" value="Ribonuclease_P"/>
    <property type="match status" value="1"/>
</dbReference>
<dbReference type="Gene3D" id="3.30.230.10">
    <property type="match status" value="1"/>
</dbReference>
<comment type="caution">
    <text evidence="8">The sequence shown here is derived from an EMBL/GenBank/DDBJ whole genome shotgun (WGS) entry which is preliminary data.</text>
</comment>
<keyword evidence="3 6" id="KW-0255">Endonuclease</keyword>